<name>A0A0P9F7N3_9CHLR</name>
<dbReference type="EMBL" id="LJCR01000501">
    <property type="protein sequence ID" value="KPV52567.1"/>
    <property type="molecule type" value="Genomic_DNA"/>
</dbReference>
<keyword evidence="5" id="KW-1185">Reference proteome</keyword>
<protein>
    <submittedName>
        <fullName evidence="4">Acyl-CoA synthetase</fullName>
    </submittedName>
</protein>
<evidence type="ECO:0000313" key="5">
    <source>
        <dbReference type="Proteomes" id="UP000050509"/>
    </source>
</evidence>
<dbReference type="SUPFAM" id="SSF56801">
    <property type="entry name" value="Acetyl-CoA synthetase-like"/>
    <property type="match status" value="1"/>
</dbReference>
<evidence type="ECO:0000256" key="1">
    <source>
        <dbReference type="ARBA" id="ARBA00006432"/>
    </source>
</evidence>
<gene>
    <name evidence="4" type="ORF">SE17_14710</name>
</gene>
<dbReference type="AlphaFoldDB" id="A0A0P9F7N3"/>
<organism evidence="4 5">
    <name type="scientific">Kouleothrix aurantiaca</name>
    <dbReference type="NCBI Taxonomy" id="186479"/>
    <lineage>
        <taxon>Bacteria</taxon>
        <taxon>Bacillati</taxon>
        <taxon>Chloroflexota</taxon>
        <taxon>Chloroflexia</taxon>
        <taxon>Chloroflexales</taxon>
        <taxon>Roseiflexineae</taxon>
        <taxon>Roseiflexaceae</taxon>
        <taxon>Kouleothrix</taxon>
    </lineage>
</organism>
<dbReference type="PROSITE" id="PS00455">
    <property type="entry name" value="AMP_BINDING"/>
    <property type="match status" value="1"/>
</dbReference>
<dbReference type="Pfam" id="PF00501">
    <property type="entry name" value="AMP-binding"/>
    <property type="match status" value="1"/>
</dbReference>
<proteinExistence type="inferred from homology"/>
<sequence length="278" mass="30007">MLNLAMLLESSARRTPGKVALILDDIKLRYAEVNGAANKIANGLVNLGVKPGDKVALMLPNTPHFVLCYYAILKVGATVVPMNVLFKRHEVEYHLGDSDSVALIVWEGFLGEAAEGFAQAKSCRNLIVAQAPGSTAALPDGALPLNALMVDTPPTFDTVQTMPDDTAVILYTSGTTGRPKGAELSHFNMFFNAYIGAEKVLRTGPEEVGLAVLPLFHSFGQTCVMNALLYAGGTISLLPRFEPQKALEVMARDKISYFAGVPTMYFYLLNFPGVSDYD</sequence>
<dbReference type="InterPro" id="IPR000873">
    <property type="entry name" value="AMP-dep_synth/lig_dom"/>
</dbReference>
<comment type="caution">
    <text evidence="4">The sequence shown here is derived from an EMBL/GenBank/DDBJ whole genome shotgun (WGS) entry which is preliminary data.</text>
</comment>
<dbReference type="InterPro" id="IPR020845">
    <property type="entry name" value="AMP-binding_CS"/>
</dbReference>
<accession>A0A0P9F7N3</accession>
<comment type="similarity">
    <text evidence="1">Belongs to the ATP-dependent AMP-binding enzyme family.</text>
</comment>
<dbReference type="Proteomes" id="UP000050509">
    <property type="component" value="Unassembled WGS sequence"/>
</dbReference>
<dbReference type="Gene3D" id="3.40.50.980">
    <property type="match status" value="2"/>
</dbReference>
<feature type="non-terminal residue" evidence="4">
    <location>
        <position position="278"/>
    </location>
</feature>
<evidence type="ECO:0000259" key="3">
    <source>
        <dbReference type="Pfam" id="PF00501"/>
    </source>
</evidence>
<feature type="domain" description="AMP-dependent synthetase/ligase" evidence="3">
    <location>
        <begin position="8"/>
        <end position="270"/>
    </location>
</feature>
<reference evidence="4 5" key="1">
    <citation type="submission" date="2015-09" db="EMBL/GenBank/DDBJ databases">
        <title>Draft genome sequence of Kouleothrix aurantiaca JCM 19913.</title>
        <authorList>
            <person name="Hemp J."/>
        </authorList>
    </citation>
    <scope>NUCLEOTIDE SEQUENCE [LARGE SCALE GENOMIC DNA]</scope>
    <source>
        <strain evidence="4 5">COM-B</strain>
    </source>
</reference>
<evidence type="ECO:0000313" key="4">
    <source>
        <dbReference type="EMBL" id="KPV52567.1"/>
    </source>
</evidence>
<dbReference type="GO" id="GO:0016405">
    <property type="term" value="F:CoA-ligase activity"/>
    <property type="evidence" value="ECO:0007669"/>
    <property type="project" value="TreeGrafter"/>
</dbReference>
<dbReference type="PANTHER" id="PTHR24096">
    <property type="entry name" value="LONG-CHAIN-FATTY-ACID--COA LIGASE"/>
    <property type="match status" value="1"/>
</dbReference>
<evidence type="ECO:0000256" key="2">
    <source>
        <dbReference type="ARBA" id="ARBA00022598"/>
    </source>
</evidence>
<keyword evidence="2" id="KW-0436">Ligase</keyword>
<dbReference type="PANTHER" id="PTHR24096:SF149">
    <property type="entry name" value="AMP-BINDING DOMAIN-CONTAINING PROTEIN-RELATED"/>
    <property type="match status" value="1"/>
</dbReference>